<keyword evidence="1" id="KW-0732">Signal</keyword>
<dbReference type="OrthoDB" id="408373at2759"/>
<dbReference type="PANTHER" id="PTHR37017:SF11">
    <property type="entry name" value="ESTERASE_LIPASE_THIOESTERASE DOMAIN-CONTAINING PROTEIN"/>
    <property type="match status" value="1"/>
</dbReference>
<dbReference type="InterPro" id="IPR052897">
    <property type="entry name" value="Sec-Metab_Biosynth_Hydrolase"/>
</dbReference>
<dbReference type="InterPro" id="IPR029058">
    <property type="entry name" value="AB_hydrolase_fold"/>
</dbReference>
<dbReference type="GeneID" id="37204421"/>
<feature type="domain" description="AB hydrolase-1" evidence="2">
    <location>
        <begin position="17"/>
        <end position="244"/>
    </location>
</feature>
<feature type="chain" id="PRO_5017424848" description="AB hydrolase-1 domain-containing protein" evidence="1">
    <location>
        <begin position="17"/>
        <end position="262"/>
    </location>
</feature>
<dbReference type="InterPro" id="IPR000073">
    <property type="entry name" value="AB_hydrolase_1"/>
</dbReference>
<evidence type="ECO:0000259" key="2">
    <source>
        <dbReference type="Pfam" id="PF12697"/>
    </source>
</evidence>
<evidence type="ECO:0000256" key="1">
    <source>
        <dbReference type="SAM" id="SignalP"/>
    </source>
</evidence>
<proteinExistence type="predicted"/>
<dbReference type="AlphaFoldDB" id="A0A395HP29"/>
<dbReference type="VEuPathDB" id="FungiDB:BO97DRAFT_472430"/>
<name>A0A395HP29_ASPHC</name>
<dbReference type="Gene3D" id="3.40.50.1820">
    <property type="entry name" value="alpha/beta hydrolase"/>
    <property type="match status" value="1"/>
</dbReference>
<dbReference type="PANTHER" id="PTHR37017">
    <property type="entry name" value="AB HYDROLASE-1 DOMAIN-CONTAINING PROTEIN-RELATED"/>
    <property type="match status" value="1"/>
</dbReference>
<gene>
    <name evidence="3" type="ORF">BO97DRAFT_472430</name>
</gene>
<evidence type="ECO:0000313" key="3">
    <source>
        <dbReference type="EMBL" id="RAL09366.1"/>
    </source>
</evidence>
<dbReference type="EMBL" id="KZ824304">
    <property type="protein sequence ID" value="RAL09366.1"/>
    <property type="molecule type" value="Genomic_DNA"/>
</dbReference>
<dbReference type="Proteomes" id="UP000248961">
    <property type="component" value="Unassembled WGS sequence"/>
</dbReference>
<accession>A0A395HP29</accession>
<dbReference type="STRING" id="1450537.A0A395HP29"/>
<feature type="signal peptide" evidence="1">
    <location>
        <begin position="1"/>
        <end position="16"/>
    </location>
</feature>
<dbReference type="RefSeq" id="XP_025548520.1">
    <property type="nucleotide sequence ID" value="XM_025700132.1"/>
</dbReference>
<protein>
    <recommendedName>
        <fullName evidence="2">AB hydrolase-1 domain-containing protein</fullName>
    </recommendedName>
</protein>
<keyword evidence="4" id="KW-1185">Reference proteome</keyword>
<dbReference type="Pfam" id="PF12697">
    <property type="entry name" value="Abhydrolase_6"/>
    <property type="match status" value="1"/>
</dbReference>
<reference evidence="3 4" key="1">
    <citation type="submission" date="2018-02" db="EMBL/GenBank/DDBJ databases">
        <title>The genomes of Aspergillus section Nigri reveals drivers in fungal speciation.</title>
        <authorList>
            <consortium name="DOE Joint Genome Institute"/>
            <person name="Vesth T.C."/>
            <person name="Nybo J."/>
            <person name="Theobald S."/>
            <person name="Brandl J."/>
            <person name="Frisvad J.C."/>
            <person name="Nielsen K.F."/>
            <person name="Lyhne E.K."/>
            <person name="Kogle M.E."/>
            <person name="Kuo A."/>
            <person name="Riley R."/>
            <person name="Clum A."/>
            <person name="Nolan M."/>
            <person name="Lipzen A."/>
            <person name="Salamov A."/>
            <person name="Henrissat B."/>
            <person name="Wiebenga A."/>
            <person name="De vries R.P."/>
            <person name="Grigoriev I.V."/>
            <person name="Mortensen U.H."/>
            <person name="Andersen M.R."/>
            <person name="Baker S.E."/>
        </authorList>
    </citation>
    <scope>NUCLEOTIDE SEQUENCE [LARGE SCALE GENOMIC DNA]</scope>
    <source>
        <strain evidence="3 4">CBS 101889</strain>
    </source>
</reference>
<sequence length="262" mass="27942">MLFVLLVVPTIPLEQGSFQTPLAYEKLTTGLRDAGYAVVHPLLPTCSDLETSAFPSHTLRNDAEVVTRVIQQLVEEEGRYVVVVMHSYGGTVGSEAISDPLTAAVRHADGQKGGVLRLFYYAAFALAEGQSVLGSFGESPNNDVLPDGTFRIKNGAQTLYSDLPPQEVAVWDQASSRNRMGCGRRPPPGRPISYNYLPSTYLVCDADQAVPPQFQEGFAALVKAVEVGHCGASHSPMLSQPAMLVGKITAVVDKAAAAVGLL</sequence>
<evidence type="ECO:0000313" key="4">
    <source>
        <dbReference type="Proteomes" id="UP000248961"/>
    </source>
</evidence>
<dbReference type="SUPFAM" id="SSF53474">
    <property type="entry name" value="alpha/beta-Hydrolases"/>
    <property type="match status" value="1"/>
</dbReference>
<organism evidence="3 4">
    <name type="scientific">Aspergillus homomorphus (strain CBS 101889)</name>
    <dbReference type="NCBI Taxonomy" id="1450537"/>
    <lineage>
        <taxon>Eukaryota</taxon>
        <taxon>Fungi</taxon>
        <taxon>Dikarya</taxon>
        <taxon>Ascomycota</taxon>
        <taxon>Pezizomycotina</taxon>
        <taxon>Eurotiomycetes</taxon>
        <taxon>Eurotiomycetidae</taxon>
        <taxon>Eurotiales</taxon>
        <taxon>Aspergillaceae</taxon>
        <taxon>Aspergillus</taxon>
        <taxon>Aspergillus subgen. Circumdati</taxon>
    </lineage>
</organism>